<feature type="region of interest" description="Disordered" evidence="1">
    <location>
        <begin position="38"/>
        <end position="99"/>
    </location>
</feature>
<comment type="caution">
    <text evidence="2">The sequence shown here is derived from an EMBL/GenBank/DDBJ whole genome shotgun (WGS) entry which is preliminary data.</text>
</comment>
<evidence type="ECO:0000313" key="2">
    <source>
        <dbReference type="EMBL" id="KAK8915944.1"/>
    </source>
</evidence>
<feature type="compositionally biased region" description="Basic and acidic residues" evidence="1">
    <location>
        <begin position="89"/>
        <end position="99"/>
    </location>
</feature>
<accession>A0AAP0FU47</accession>
<evidence type="ECO:0000313" key="3">
    <source>
        <dbReference type="Proteomes" id="UP001418222"/>
    </source>
</evidence>
<evidence type="ECO:0000256" key="1">
    <source>
        <dbReference type="SAM" id="MobiDB-lite"/>
    </source>
</evidence>
<sequence>MFRSAKSAFRKCLSSAFGLGGEEFVSLPGMRWVLHAGTSVQGDSRSKGRHGGKESDSSLYTEGLDSPWRMEQLKDGKPPQHLSIIRHCASTDRLEDSLE</sequence>
<keyword evidence="3" id="KW-1185">Reference proteome</keyword>
<dbReference type="Proteomes" id="UP001418222">
    <property type="component" value="Unassembled WGS sequence"/>
</dbReference>
<reference evidence="2 3" key="1">
    <citation type="journal article" date="2022" name="Nat. Plants">
        <title>Genomes of leafy and leafless Platanthera orchids illuminate the evolution of mycoheterotrophy.</title>
        <authorList>
            <person name="Li M.H."/>
            <person name="Liu K.W."/>
            <person name="Li Z."/>
            <person name="Lu H.C."/>
            <person name="Ye Q.L."/>
            <person name="Zhang D."/>
            <person name="Wang J.Y."/>
            <person name="Li Y.F."/>
            <person name="Zhong Z.M."/>
            <person name="Liu X."/>
            <person name="Yu X."/>
            <person name="Liu D.K."/>
            <person name="Tu X.D."/>
            <person name="Liu B."/>
            <person name="Hao Y."/>
            <person name="Liao X.Y."/>
            <person name="Jiang Y.T."/>
            <person name="Sun W.H."/>
            <person name="Chen J."/>
            <person name="Chen Y.Q."/>
            <person name="Ai Y."/>
            <person name="Zhai J.W."/>
            <person name="Wu S.S."/>
            <person name="Zhou Z."/>
            <person name="Hsiao Y.Y."/>
            <person name="Wu W.L."/>
            <person name="Chen Y.Y."/>
            <person name="Lin Y.F."/>
            <person name="Hsu J.L."/>
            <person name="Li C.Y."/>
            <person name="Wang Z.W."/>
            <person name="Zhao X."/>
            <person name="Zhong W.Y."/>
            <person name="Ma X.K."/>
            <person name="Ma L."/>
            <person name="Huang J."/>
            <person name="Chen G.Z."/>
            <person name="Huang M.Z."/>
            <person name="Huang L."/>
            <person name="Peng D.H."/>
            <person name="Luo Y.B."/>
            <person name="Zou S.Q."/>
            <person name="Chen S.P."/>
            <person name="Lan S."/>
            <person name="Tsai W.C."/>
            <person name="Van de Peer Y."/>
            <person name="Liu Z.J."/>
        </authorList>
    </citation>
    <scope>NUCLEOTIDE SEQUENCE [LARGE SCALE GENOMIC DNA]</scope>
    <source>
        <strain evidence="2">Lor287</strain>
    </source>
</reference>
<name>A0AAP0FU47_9ASPA</name>
<organism evidence="2 3">
    <name type="scientific">Platanthera zijinensis</name>
    <dbReference type="NCBI Taxonomy" id="2320716"/>
    <lineage>
        <taxon>Eukaryota</taxon>
        <taxon>Viridiplantae</taxon>
        <taxon>Streptophyta</taxon>
        <taxon>Embryophyta</taxon>
        <taxon>Tracheophyta</taxon>
        <taxon>Spermatophyta</taxon>
        <taxon>Magnoliopsida</taxon>
        <taxon>Liliopsida</taxon>
        <taxon>Asparagales</taxon>
        <taxon>Orchidaceae</taxon>
        <taxon>Orchidoideae</taxon>
        <taxon>Orchideae</taxon>
        <taxon>Orchidinae</taxon>
        <taxon>Platanthera</taxon>
    </lineage>
</organism>
<gene>
    <name evidence="2" type="ORF">KSP39_PZI022241</name>
</gene>
<protein>
    <submittedName>
        <fullName evidence="2">Uncharacterized protein</fullName>
    </submittedName>
</protein>
<dbReference type="EMBL" id="JBBWWQ010000020">
    <property type="protein sequence ID" value="KAK8915944.1"/>
    <property type="molecule type" value="Genomic_DNA"/>
</dbReference>
<proteinExistence type="predicted"/>
<dbReference type="AlphaFoldDB" id="A0AAP0FU47"/>